<comment type="caution">
    <text evidence="3">The sequence shown here is derived from an EMBL/GenBank/DDBJ whole genome shotgun (WGS) entry which is preliminary data.</text>
</comment>
<keyword evidence="1" id="KW-1133">Transmembrane helix</keyword>
<keyword evidence="4" id="KW-1185">Reference proteome</keyword>
<feature type="transmembrane region" description="Helical" evidence="1">
    <location>
        <begin position="152"/>
        <end position="170"/>
    </location>
</feature>
<evidence type="ECO:0000313" key="4">
    <source>
        <dbReference type="Proteomes" id="UP001629113"/>
    </source>
</evidence>
<sequence length="226" mass="25765">MADQASKDAAAKTRIITHMNNDHQTSLSYYLQHYHSLSSRAASKAQLKDITFDSMTLQTADSKTYTIPFEPAMSSWGEARPRVVEMDREARKGLDISSISITEYERPRKPFHIAVFAICLNVMVLFLARSRIVPGTFLYDSILPYFPGGPTLFLKLTRTFAIPTLLIHIVESYILDRTRLRKYNVPRGSGLWYKWMASCFIEGFACFARIDATVKRKTAEAEKAKH</sequence>
<proteinExistence type="predicted"/>
<evidence type="ECO:0000313" key="3">
    <source>
        <dbReference type="EMBL" id="KAL3426620.1"/>
    </source>
</evidence>
<organism evidence="3 4">
    <name type="scientific">Phlyctema vagabunda</name>
    <dbReference type="NCBI Taxonomy" id="108571"/>
    <lineage>
        <taxon>Eukaryota</taxon>
        <taxon>Fungi</taxon>
        <taxon>Dikarya</taxon>
        <taxon>Ascomycota</taxon>
        <taxon>Pezizomycotina</taxon>
        <taxon>Leotiomycetes</taxon>
        <taxon>Helotiales</taxon>
        <taxon>Dermateaceae</taxon>
        <taxon>Phlyctema</taxon>
    </lineage>
</organism>
<dbReference type="PANTHER" id="PTHR37783:SF1">
    <property type="entry name" value="MEMBRANE PROTEIN, PUTATIVE (AFU_ORTHOLOGUE AFUA_1G04315)-RELATED"/>
    <property type="match status" value="1"/>
</dbReference>
<keyword evidence="1" id="KW-0812">Transmembrane</keyword>
<dbReference type="Pfam" id="PF10615">
    <property type="entry name" value="DUF2470"/>
    <property type="match status" value="1"/>
</dbReference>
<keyword evidence="1" id="KW-0472">Membrane</keyword>
<accession>A0ABR4PTR3</accession>
<dbReference type="Proteomes" id="UP001629113">
    <property type="component" value="Unassembled WGS sequence"/>
</dbReference>
<dbReference type="InterPro" id="IPR019595">
    <property type="entry name" value="DUF2470"/>
</dbReference>
<dbReference type="InterPro" id="IPR037119">
    <property type="entry name" value="Haem_oxidase_HugZ-like_sf"/>
</dbReference>
<name>A0ABR4PTR3_9HELO</name>
<dbReference type="Gene3D" id="3.20.180.10">
    <property type="entry name" value="PNP-oxidase-like"/>
    <property type="match status" value="1"/>
</dbReference>
<feature type="domain" description="DUF2470" evidence="2">
    <location>
        <begin position="12"/>
        <end position="86"/>
    </location>
</feature>
<dbReference type="PANTHER" id="PTHR37783">
    <property type="entry name" value="MEMBRANE PROTEIN, PUTATIVE (AFU_ORTHOLOGUE AFUA_1G04315)-RELATED"/>
    <property type="match status" value="1"/>
</dbReference>
<feature type="transmembrane region" description="Helical" evidence="1">
    <location>
        <begin position="111"/>
        <end position="132"/>
    </location>
</feature>
<evidence type="ECO:0000256" key="1">
    <source>
        <dbReference type="SAM" id="Phobius"/>
    </source>
</evidence>
<evidence type="ECO:0000259" key="2">
    <source>
        <dbReference type="Pfam" id="PF10615"/>
    </source>
</evidence>
<dbReference type="EMBL" id="JBFCZG010000001">
    <property type="protein sequence ID" value="KAL3426620.1"/>
    <property type="molecule type" value="Genomic_DNA"/>
</dbReference>
<gene>
    <name evidence="3" type="ORF">PVAG01_00129</name>
</gene>
<reference evidence="3 4" key="1">
    <citation type="submission" date="2024-06" db="EMBL/GenBank/DDBJ databases">
        <title>Complete genome of Phlyctema vagabunda strain 19-DSS-EL-015.</title>
        <authorList>
            <person name="Fiorenzani C."/>
        </authorList>
    </citation>
    <scope>NUCLEOTIDE SEQUENCE [LARGE SCALE GENOMIC DNA]</scope>
    <source>
        <strain evidence="3 4">19-DSS-EL-015</strain>
    </source>
</reference>
<protein>
    <recommendedName>
        <fullName evidence="2">DUF2470 domain-containing protein</fullName>
    </recommendedName>
</protein>